<dbReference type="EMBL" id="JAIXNE010000002">
    <property type="protein sequence ID" value="MCA6074994.1"/>
    <property type="molecule type" value="Genomic_DNA"/>
</dbReference>
<proteinExistence type="predicted"/>
<feature type="transmembrane region" description="Helical" evidence="1">
    <location>
        <begin position="109"/>
        <end position="131"/>
    </location>
</feature>
<organism evidence="3 5">
    <name type="scientific">Fulvivirga sedimenti</name>
    <dbReference type="NCBI Taxonomy" id="2879465"/>
    <lineage>
        <taxon>Bacteria</taxon>
        <taxon>Pseudomonadati</taxon>
        <taxon>Bacteroidota</taxon>
        <taxon>Cytophagia</taxon>
        <taxon>Cytophagales</taxon>
        <taxon>Fulvivirgaceae</taxon>
        <taxon>Fulvivirga</taxon>
    </lineage>
</organism>
<reference evidence="3" key="1">
    <citation type="submission" date="2021-09" db="EMBL/GenBank/DDBJ databases">
        <title>Fulvivirga sp. isolated from coastal sediment.</title>
        <authorList>
            <person name="Yu H."/>
        </authorList>
    </citation>
    <scope>NUCLEOTIDE SEQUENCE</scope>
    <source>
        <strain evidence="3">1062</strain>
    </source>
</reference>
<dbReference type="Proteomes" id="UP001139409">
    <property type="component" value="Unassembled WGS sequence"/>
</dbReference>
<feature type="transmembrane region" description="Helical" evidence="1">
    <location>
        <begin position="137"/>
        <end position="156"/>
    </location>
</feature>
<dbReference type="AlphaFoldDB" id="A0A9X1L0S4"/>
<keyword evidence="1" id="KW-0472">Membrane</keyword>
<dbReference type="EMBL" id="JAIXNE010000003">
    <property type="protein sequence ID" value="MCA6076171.1"/>
    <property type="molecule type" value="Genomic_DNA"/>
</dbReference>
<evidence type="ECO:0000313" key="5">
    <source>
        <dbReference type="Proteomes" id="UP001139409"/>
    </source>
</evidence>
<keyword evidence="1" id="KW-1133">Transmembrane helix</keyword>
<accession>A0A9X1L0S4</accession>
<feature type="transmembrane region" description="Helical" evidence="1">
    <location>
        <begin position="12"/>
        <end position="29"/>
    </location>
</feature>
<gene>
    <name evidence="2" type="ORF">LDX50_08945</name>
    <name evidence="3" type="ORF">LDX50_14915</name>
    <name evidence="4" type="ORF">LDX50_20635</name>
</gene>
<keyword evidence="1" id="KW-0812">Transmembrane</keyword>
<evidence type="ECO:0000313" key="3">
    <source>
        <dbReference type="EMBL" id="MCA6076171.1"/>
    </source>
</evidence>
<keyword evidence="5" id="KW-1185">Reference proteome</keyword>
<protein>
    <submittedName>
        <fullName evidence="3">Uncharacterized protein</fullName>
    </submittedName>
</protein>
<comment type="caution">
    <text evidence="3">The sequence shown here is derived from an EMBL/GenBank/DDBJ whole genome shotgun (WGS) entry which is preliminary data.</text>
</comment>
<sequence>MNDHQHKLRLSLYTTFVLAALVILFDFILPGRVVNDEIIDVKRERQQYFNAARNYHYSYKVITSEHQFSVAENFAQLVQDHEKIEYSVSRIFKEVNWYRLLSSENNSFYSLRILSGLVLPLLTIISILVAYLYKKNIGILVFVLQVLLVADLIFLMT</sequence>
<name>A0A9X1L0S4_9BACT</name>
<dbReference type="RefSeq" id="WP_225698100.1">
    <property type="nucleotide sequence ID" value="NZ_JAIXNE010000002.1"/>
</dbReference>
<evidence type="ECO:0000313" key="4">
    <source>
        <dbReference type="EMBL" id="MCA6077299.1"/>
    </source>
</evidence>
<dbReference type="EMBL" id="JAIXNE010000004">
    <property type="protein sequence ID" value="MCA6077299.1"/>
    <property type="molecule type" value="Genomic_DNA"/>
</dbReference>
<evidence type="ECO:0000256" key="1">
    <source>
        <dbReference type="SAM" id="Phobius"/>
    </source>
</evidence>
<evidence type="ECO:0000313" key="2">
    <source>
        <dbReference type="EMBL" id="MCA6074994.1"/>
    </source>
</evidence>